<feature type="signal peptide" evidence="1">
    <location>
        <begin position="1"/>
        <end position="21"/>
    </location>
</feature>
<protein>
    <submittedName>
        <fullName evidence="2">Uncharacterized protein</fullName>
    </submittedName>
</protein>
<keyword evidence="1" id="KW-0732">Signal</keyword>
<evidence type="ECO:0000256" key="1">
    <source>
        <dbReference type="SAM" id="SignalP"/>
    </source>
</evidence>
<accession>A0A2T3KN22</accession>
<evidence type="ECO:0000313" key="3">
    <source>
        <dbReference type="Proteomes" id="UP000241426"/>
    </source>
</evidence>
<name>A0A2T3KN22_9GAMM</name>
<dbReference type="AlphaFoldDB" id="A0A2T3KN22"/>
<dbReference type="EMBL" id="PYNF01000002">
    <property type="protein sequence ID" value="PSV01172.1"/>
    <property type="molecule type" value="Genomic_DNA"/>
</dbReference>
<feature type="chain" id="PRO_5015492134" evidence="1">
    <location>
        <begin position="22"/>
        <end position="118"/>
    </location>
</feature>
<organism evidence="2 3">
    <name type="scientific">Photobacterium kishitanii</name>
    <dbReference type="NCBI Taxonomy" id="318456"/>
    <lineage>
        <taxon>Bacteria</taxon>
        <taxon>Pseudomonadati</taxon>
        <taxon>Pseudomonadota</taxon>
        <taxon>Gammaproteobacteria</taxon>
        <taxon>Vibrionales</taxon>
        <taxon>Vibrionaceae</taxon>
        <taxon>Photobacterium</taxon>
    </lineage>
</organism>
<dbReference type="RefSeq" id="WP_107288899.1">
    <property type="nucleotide sequence ID" value="NZ_PYNF01000002.1"/>
</dbReference>
<gene>
    <name evidence="2" type="ORF">C9J27_03875</name>
</gene>
<comment type="caution">
    <text evidence="2">The sequence shown here is derived from an EMBL/GenBank/DDBJ whole genome shotgun (WGS) entry which is preliminary data.</text>
</comment>
<dbReference type="Proteomes" id="UP000241426">
    <property type="component" value="Unassembled WGS sequence"/>
</dbReference>
<reference evidence="2 3" key="1">
    <citation type="submission" date="2018-01" db="EMBL/GenBank/DDBJ databases">
        <title>Whole genome sequencing of Histamine producing bacteria.</title>
        <authorList>
            <person name="Butler K."/>
        </authorList>
    </citation>
    <scope>NUCLEOTIDE SEQUENCE [LARGE SCALE GENOMIC DNA]</scope>
    <source>
        <strain evidence="2 3">FS-7.2</strain>
    </source>
</reference>
<proteinExistence type="predicted"/>
<sequence length="118" mass="12048">MSFALGTISVISALSSVSVNAADLDHSTLITDDASNSMNGHMMKMAVSDHAAQLASAISIDGINLADVFASVSTVNLSSASTYGEAAGAVSTASSVKANACNVTCHTQCNCNCNSWWR</sequence>
<evidence type="ECO:0000313" key="2">
    <source>
        <dbReference type="EMBL" id="PSV01172.1"/>
    </source>
</evidence>